<organism evidence="1 2">
    <name type="scientific">Oceanobacillus sojae</name>
    <dbReference type="NCBI Taxonomy" id="582851"/>
    <lineage>
        <taxon>Bacteria</taxon>
        <taxon>Bacillati</taxon>
        <taxon>Bacillota</taxon>
        <taxon>Bacilli</taxon>
        <taxon>Bacillales</taxon>
        <taxon>Bacillaceae</taxon>
        <taxon>Oceanobacillus</taxon>
    </lineage>
</organism>
<evidence type="ECO:0000313" key="2">
    <source>
        <dbReference type="Proteomes" id="UP000321558"/>
    </source>
</evidence>
<evidence type="ECO:0008006" key="3">
    <source>
        <dbReference type="Google" id="ProtNLM"/>
    </source>
</evidence>
<gene>
    <name evidence="1" type="ORF">OSO01_08830</name>
</gene>
<dbReference type="PANTHER" id="PTHR37460">
    <property type="entry name" value="ENDONUCLEASE III"/>
    <property type="match status" value="1"/>
</dbReference>
<dbReference type="InterPro" id="IPR002837">
    <property type="entry name" value="DUF123"/>
</dbReference>
<sequence>MKPADYSVRESDTLYCVKAWLPEDTESVTIGKLGKFNFSKGYYVYVGSAKRNIRARVDRHIQIEKKKRWHIDYLRPYLQIQAVQTYPGEEVECGLFERLRQENEGSMPVKGFGSSDCRCFSHLFYSKKEIVLVHST</sequence>
<name>A0A511ZFC1_9BACI</name>
<reference evidence="1 2" key="1">
    <citation type="submission" date="2019-07" db="EMBL/GenBank/DDBJ databases">
        <title>Whole genome shotgun sequence of Oceanobacillus sojae NBRC 105379.</title>
        <authorList>
            <person name="Hosoyama A."/>
            <person name="Uohara A."/>
            <person name="Ohji S."/>
            <person name="Ichikawa N."/>
        </authorList>
    </citation>
    <scope>NUCLEOTIDE SEQUENCE [LARGE SCALE GENOMIC DNA]</scope>
    <source>
        <strain evidence="1 2">NBRC 105379</strain>
    </source>
</reference>
<dbReference type="EMBL" id="BJYM01000003">
    <property type="protein sequence ID" value="GEN86144.1"/>
    <property type="molecule type" value="Genomic_DNA"/>
</dbReference>
<evidence type="ECO:0000313" key="1">
    <source>
        <dbReference type="EMBL" id="GEN86144.1"/>
    </source>
</evidence>
<accession>A0A511ZFC1</accession>
<dbReference type="CDD" id="cd10441">
    <property type="entry name" value="GIY-YIG_COG1833"/>
    <property type="match status" value="1"/>
</dbReference>
<dbReference type="OrthoDB" id="9802365at2"/>
<keyword evidence="2" id="KW-1185">Reference proteome</keyword>
<dbReference type="Pfam" id="PF01986">
    <property type="entry name" value="DUF123"/>
    <property type="match status" value="1"/>
</dbReference>
<dbReference type="AlphaFoldDB" id="A0A511ZFC1"/>
<dbReference type="STRING" id="582851.GCA_900162665_04302"/>
<protein>
    <recommendedName>
        <fullName evidence="3">GIY-YIG domain-containing protein</fullName>
    </recommendedName>
</protein>
<dbReference type="PANTHER" id="PTHR37460:SF1">
    <property type="entry name" value="ENDONUCLEASE III"/>
    <property type="match status" value="1"/>
</dbReference>
<dbReference type="Proteomes" id="UP000321558">
    <property type="component" value="Unassembled WGS sequence"/>
</dbReference>
<comment type="caution">
    <text evidence="1">The sequence shown here is derived from an EMBL/GenBank/DDBJ whole genome shotgun (WGS) entry which is preliminary data.</text>
</comment>
<dbReference type="RefSeq" id="WP_147209068.1">
    <property type="nucleotide sequence ID" value="NZ_BJYM01000003.1"/>
</dbReference>
<proteinExistence type="predicted"/>